<accession>A0A7C9EU24</accession>
<sequence length="101" mass="11035">MSKCIECNSPPIQLIPHHRISHNVRTTLISLSGPFNSKLIEHRRYGISVISSQLIPSFKAEAFPNISPLSFAAVAKPADPSVLLQTSQFCSATNSIQKYGV</sequence>
<reference evidence="1" key="1">
    <citation type="journal article" date="2013" name="J. Plant Res.">
        <title>Effect of fungi and light on seed germination of three Opuntia species from semiarid lands of central Mexico.</title>
        <authorList>
            <person name="Delgado-Sanchez P."/>
            <person name="Jimenez-Bremont J.F."/>
            <person name="Guerrero-Gonzalez Mde L."/>
            <person name="Flores J."/>
        </authorList>
    </citation>
    <scope>NUCLEOTIDE SEQUENCE</scope>
    <source>
        <tissue evidence="1">Cladode</tissue>
    </source>
</reference>
<dbReference type="EMBL" id="GISG01271621">
    <property type="protein sequence ID" value="MBA4676500.1"/>
    <property type="molecule type" value="Transcribed_RNA"/>
</dbReference>
<dbReference type="AlphaFoldDB" id="A0A7C9EU24"/>
<proteinExistence type="predicted"/>
<evidence type="ECO:0000313" key="1">
    <source>
        <dbReference type="EMBL" id="MBA4676500.1"/>
    </source>
</evidence>
<protein>
    <submittedName>
        <fullName evidence="1">Uncharacterized protein</fullName>
    </submittedName>
</protein>
<reference evidence="1" key="2">
    <citation type="submission" date="2020-07" db="EMBL/GenBank/DDBJ databases">
        <authorList>
            <person name="Vera ALvarez R."/>
            <person name="Arias-Moreno D.M."/>
            <person name="Jimenez-Jacinto V."/>
            <person name="Jimenez-Bremont J.F."/>
            <person name="Swaminathan K."/>
            <person name="Moose S.P."/>
            <person name="Guerrero-Gonzalez M.L."/>
            <person name="Marino-Ramirez L."/>
            <person name="Landsman D."/>
            <person name="Rodriguez-Kessler M."/>
            <person name="Delgado-Sanchez P."/>
        </authorList>
    </citation>
    <scope>NUCLEOTIDE SEQUENCE</scope>
    <source>
        <tissue evidence="1">Cladode</tissue>
    </source>
</reference>
<name>A0A7C9EU24_OPUST</name>
<organism evidence="1">
    <name type="scientific">Opuntia streptacantha</name>
    <name type="common">Prickly pear cactus</name>
    <name type="synonym">Opuntia cardona</name>
    <dbReference type="NCBI Taxonomy" id="393608"/>
    <lineage>
        <taxon>Eukaryota</taxon>
        <taxon>Viridiplantae</taxon>
        <taxon>Streptophyta</taxon>
        <taxon>Embryophyta</taxon>
        <taxon>Tracheophyta</taxon>
        <taxon>Spermatophyta</taxon>
        <taxon>Magnoliopsida</taxon>
        <taxon>eudicotyledons</taxon>
        <taxon>Gunneridae</taxon>
        <taxon>Pentapetalae</taxon>
        <taxon>Caryophyllales</taxon>
        <taxon>Cactineae</taxon>
        <taxon>Cactaceae</taxon>
        <taxon>Opuntioideae</taxon>
        <taxon>Opuntia</taxon>
    </lineage>
</organism>